<evidence type="ECO:0000256" key="5">
    <source>
        <dbReference type="SAM" id="Phobius"/>
    </source>
</evidence>
<evidence type="ECO:0000259" key="6">
    <source>
        <dbReference type="Pfam" id="PF12698"/>
    </source>
</evidence>
<name>A0A7X1XK10_9PSED</name>
<evidence type="ECO:0000256" key="2">
    <source>
        <dbReference type="ARBA" id="ARBA00022692"/>
    </source>
</evidence>
<organism evidence="7 8">
    <name type="scientific">Pseudomonas helleri</name>
    <dbReference type="NCBI Taxonomy" id="1608996"/>
    <lineage>
        <taxon>Bacteria</taxon>
        <taxon>Pseudomonadati</taxon>
        <taxon>Pseudomonadota</taxon>
        <taxon>Gammaproteobacteria</taxon>
        <taxon>Pseudomonadales</taxon>
        <taxon>Pseudomonadaceae</taxon>
        <taxon>Pseudomonas</taxon>
    </lineage>
</organism>
<comment type="caution">
    <text evidence="7">The sequence shown here is derived from an EMBL/GenBank/DDBJ whole genome shotgun (WGS) entry which is preliminary data.</text>
</comment>
<evidence type="ECO:0000256" key="4">
    <source>
        <dbReference type="ARBA" id="ARBA00023136"/>
    </source>
</evidence>
<keyword evidence="2 5" id="KW-0812">Transmembrane</keyword>
<dbReference type="GO" id="GO:0140359">
    <property type="term" value="F:ABC-type transporter activity"/>
    <property type="evidence" value="ECO:0007669"/>
    <property type="project" value="InterPro"/>
</dbReference>
<keyword evidence="4 5" id="KW-0472">Membrane</keyword>
<proteinExistence type="predicted"/>
<feature type="transmembrane region" description="Helical" evidence="5">
    <location>
        <begin position="243"/>
        <end position="260"/>
    </location>
</feature>
<dbReference type="GO" id="GO:0005886">
    <property type="term" value="C:plasma membrane"/>
    <property type="evidence" value="ECO:0007669"/>
    <property type="project" value="UniProtKB-SubCell"/>
</dbReference>
<dbReference type="Pfam" id="PF12040">
    <property type="entry name" value="DUF3526"/>
    <property type="match status" value="1"/>
</dbReference>
<sequence length="474" mass="50196">MIGHVLRKELRSLWRDGRMLLLGVSLLCIFIGVMAASAAATAAAQAERDAVGATARAQWDRQGVKHPHRAAHFGLYVFRPVLALAAVEPGINDQVGQSLWLEPHKRNLTRNAPQADDPPSARLGEVVPAFLLLVLVPLLIIGLGHNSVSQERESGILRMLHAAGLQGGALLLGKWLALVVAIGAMLLPALAASAWLLGASGSTAGGAGGVARIALYGLGLLVYYAVFAALAITVSARVRTSRAALLVLLGVWIAVVWLVPRLGAAAADSVLPVPTGEAFAAAVARDIQQGLPGDGNAASRVAAFEAQLLEDSGVTRLEDLPIGANAARRIFRDAYATRVYALHFNKLWETYGAQQNALRVAGLLSPLVPMKGLSAALAGTDLAHQRHFEEAAEAYREYFTVQIDEWDKHARRGVVSAEDKYADDAQWQAIAPFSYQVPGVGFALGKAVPDILVLLGWLAGAALAVVWAARKVEP</sequence>
<feature type="domain" description="ABC-2 type transporter transmembrane" evidence="6">
    <location>
        <begin position="132"/>
        <end position="253"/>
    </location>
</feature>
<feature type="transmembrane region" description="Helical" evidence="5">
    <location>
        <begin position="169"/>
        <end position="193"/>
    </location>
</feature>
<dbReference type="Proteomes" id="UP000489190">
    <property type="component" value="Unassembled WGS sequence"/>
</dbReference>
<feature type="transmembrane region" description="Helical" evidence="5">
    <location>
        <begin position="213"/>
        <end position="236"/>
    </location>
</feature>
<dbReference type="InterPro" id="IPR013525">
    <property type="entry name" value="ABC2_TM"/>
</dbReference>
<protein>
    <submittedName>
        <fullName evidence="7">DUF3526 domain-containing protein</fullName>
    </submittedName>
</protein>
<dbReference type="RefSeq" id="WP_153330273.1">
    <property type="nucleotide sequence ID" value="NZ_WIWI01000068.1"/>
</dbReference>
<dbReference type="Pfam" id="PF12698">
    <property type="entry name" value="ABC2_membrane_3"/>
    <property type="match status" value="1"/>
</dbReference>
<dbReference type="PANTHER" id="PTHR43471:SF1">
    <property type="entry name" value="ABC TRANSPORTER PERMEASE PROTEIN NOSY-RELATED"/>
    <property type="match status" value="1"/>
</dbReference>
<accession>A0A7X1XK10</accession>
<reference evidence="7 8" key="1">
    <citation type="submission" date="2019-10" db="EMBL/GenBank/DDBJ databases">
        <title>Evaluation of single-gene subtyping targets for Pseudomonas.</title>
        <authorList>
            <person name="Reichler S.J."/>
            <person name="Orsi R.H."/>
            <person name="Wiedmann M."/>
            <person name="Martin N.H."/>
            <person name="Murphy S.I."/>
        </authorList>
    </citation>
    <scope>NUCLEOTIDE SEQUENCE [LARGE SCALE GENOMIC DNA]</scope>
    <source>
        <strain evidence="7 8">FSL R10-3254</strain>
    </source>
</reference>
<dbReference type="PANTHER" id="PTHR43471">
    <property type="entry name" value="ABC TRANSPORTER PERMEASE"/>
    <property type="match status" value="1"/>
</dbReference>
<dbReference type="AlphaFoldDB" id="A0A7X1XK10"/>
<dbReference type="InterPro" id="IPR021913">
    <property type="entry name" value="DUF3526"/>
</dbReference>
<feature type="transmembrane region" description="Helical" evidence="5">
    <location>
        <begin position="126"/>
        <end position="148"/>
    </location>
</feature>
<gene>
    <name evidence="7" type="ORF">GHO39_21195</name>
</gene>
<evidence type="ECO:0000313" key="7">
    <source>
        <dbReference type="EMBL" id="MQT91634.1"/>
    </source>
</evidence>
<feature type="transmembrane region" description="Helical" evidence="5">
    <location>
        <begin position="451"/>
        <end position="469"/>
    </location>
</feature>
<keyword evidence="3 5" id="KW-1133">Transmembrane helix</keyword>
<comment type="subcellular location">
    <subcellularLocation>
        <location evidence="1">Membrane</location>
        <topology evidence="1">Multi-pass membrane protein</topology>
    </subcellularLocation>
</comment>
<evidence type="ECO:0000256" key="3">
    <source>
        <dbReference type="ARBA" id="ARBA00022989"/>
    </source>
</evidence>
<dbReference type="EMBL" id="WIWI01000068">
    <property type="protein sequence ID" value="MQT91634.1"/>
    <property type="molecule type" value="Genomic_DNA"/>
</dbReference>
<evidence type="ECO:0000313" key="8">
    <source>
        <dbReference type="Proteomes" id="UP000489190"/>
    </source>
</evidence>
<evidence type="ECO:0000256" key="1">
    <source>
        <dbReference type="ARBA" id="ARBA00004141"/>
    </source>
</evidence>